<dbReference type="InterPro" id="IPR009825">
    <property type="entry name" value="ECF_substrate-spec-like"/>
</dbReference>
<dbReference type="eggNOG" id="COG4720">
    <property type="taxonomic scope" value="Bacteria"/>
</dbReference>
<keyword evidence="3" id="KW-0472">Membrane</keyword>
<evidence type="ECO:0008006" key="6">
    <source>
        <dbReference type="Google" id="ProtNLM"/>
    </source>
</evidence>
<keyword evidence="2 3" id="KW-1133">Transmembrane helix</keyword>
<dbReference type="PANTHER" id="PTHR37815:SF3">
    <property type="entry name" value="UPF0397 PROTEIN SPR0429"/>
    <property type="match status" value="1"/>
</dbReference>
<dbReference type="GO" id="GO:0016020">
    <property type="term" value="C:membrane"/>
    <property type="evidence" value="ECO:0007669"/>
    <property type="project" value="InterPro"/>
</dbReference>
<feature type="transmembrane region" description="Helical" evidence="3">
    <location>
        <begin position="16"/>
        <end position="44"/>
    </location>
</feature>
<comment type="caution">
    <text evidence="4">The sequence shown here is derived from an EMBL/GenBank/DDBJ whole genome shotgun (WGS) entry which is preliminary data.</text>
</comment>
<name>A0A135YVB8_9FIRM</name>
<accession>A0A135YVB8</accession>
<evidence type="ECO:0000313" key="5">
    <source>
        <dbReference type="Proteomes" id="UP000070326"/>
    </source>
</evidence>
<reference evidence="4 5" key="1">
    <citation type="submission" date="2016-02" db="EMBL/GenBank/DDBJ databases">
        <authorList>
            <person name="Wen L."/>
            <person name="He K."/>
            <person name="Yang H."/>
        </authorList>
    </citation>
    <scope>NUCLEOTIDE SEQUENCE [LARGE SCALE GENOMIC DNA]</scope>
    <source>
        <strain evidence="4 5">MJR8628A</strain>
    </source>
</reference>
<dbReference type="STRING" id="1261.HMPREF3195_00746"/>
<dbReference type="Pfam" id="PF07155">
    <property type="entry name" value="ECF-ribofla_trS"/>
    <property type="match status" value="1"/>
</dbReference>
<dbReference type="RefSeq" id="WP_021935242.1">
    <property type="nucleotide sequence ID" value="NZ_JAWEAY010000001.1"/>
</dbReference>
<evidence type="ECO:0000256" key="1">
    <source>
        <dbReference type="ARBA" id="ARBA00022692"/>
    </source>
</evidence>
<dbReference type="Gene3D" id="1.10.1760.20">
    <property type="match status" value="1"/>
</dbReference>
<keyword evidence="1 3" id="KW-0812">Transmembrane</keyword>
<gene>
    <name evidence="4" type="ORF">HMPREF3195_00746</name>
</gene>
<feature type="transmembrane region" description="Helical" evidence="3">
    <location>
        <begin position="148"/>
        <end position="165"/>
    </location>
</feature>
<dbReference type="PANTHER" id="PTHR37815">
    <property type="entry name" value="UPF0397 PROTEIN BC_2624-RELATED"/>
    <property type="match status" value="1"/>
</dbReference>
<feature type="transmembrane region" description="Helical" evidence="3">
    <location>
        <begin position="64"/>
        <end position="89"/>
    </location>
</feature>
<dbReference type="EMBL" id="LSQZ01000024">
    <property type="protein sequence ID" value="KXI13353.1"/>
    <property type="molecule type" value="Genomic_DNA"/>
</dbReference>
<evidence type="ECO:0000256" key="2">
    <source>
        <dbReference type="ARBA" id="ARBA00022989"/>
    </source>
</evidence>
<organism evidence="4 5">
    <name type="scientific">Peptostreptococcus anaerobius</name>
    <dbReference type="NCBI Taxonomy" id="1261"/>
    <lineage>
        <taxon>Bacteria</taxon>
        <taxon>Bacillati</taxon>
        <taxon>Bacillota</taxon>
        <taxon>Clostridia</taxon>
        <taxon>Peptostreptococcales</taxon>
        <taxon>Peptostreptococcaceae</taxon>
        <taxon>Peptostreptococcus</taxon>
    </lineage>
</organism>
<dbReference type="PATRIC" id="fig|1261.5.peg.752"/>
<proteinExistence type="predicted"/>
<evidence type="ECO:0000313" key="4">
    <source>
        <dbReference type="EMBL" id="KXI13353.1"/>
    </source>
</evidence>
<dbReference type="AlphaFoldDB" id="A0A135YVB8"/>
<evidence type="ECO:0000256" key="3">
    <source>
        <dbReference type="SAM" id="Phobius"/>
    </source>
</evidence>
<feature type="transmembrane region" description="Helical" evidence="3">
    <location>
        <begin position="110"/>
        <end position="128"/>
    </location>
</feature>
<dbReference type="Proteomes" id="UP000070326">
    <property type="component" value="Unassembled WGS sequence"/>
</dbReference>
<protein>
    <recommendedName>
        <fullName evidence="6">ECF transporter S component</fullName>
    </recommendedName>
</protein>
<sequence>MSDNALTKNGFTTKDLVLCGVLMALTTVMTMIVQIPVVGANGYVNMGDTVVLFSAMYLGRKHGAIIGGVGSALADLISGYGVYAPVTFITKGLEGYVCGLICEKIPNKKGNIIASIVGGAIMVSGYFIGEIFMYGGIKQSVAAAPANTLQALFGIVTSLLIYTGVKKALKK</sequence>